<accession>A0ACB7ZTB2</accession>
<sequence>MGAILWQSKNDVRYGSTPQVELFDAMHLWTLGIFTDADPGSESESGELEEPAPRPEHAPAPKPEHAPVPLIRIVFVLAAGTPSLKTDEASCVTNSRGLGFCTYDIRCAGISPYILCPIDGDAQTSWADLLRARGSRWNPGVADAPEV</sequence>
<keyword evidence="2" id="KW-1185">Reference proteome</keyword>
<reference evidence="1" key="1">
    <citation type="journal article" date="2021" name="New Phytol.">
        <title>Evolutionary innovations through gain and loss of genes in the ectomycorrhizal Boletales.</title>
        <authorList>
            <person name="Wu G."/>
            <person name="Miyauchi S."/>
            <person name="Morin E."/>
            <person name="Kuo A."/>
            <person name="Drula E."/>
            <person name="Varga T."/>
            <person name="Kohler A."/>
            <person name="Feng B."/>
            <person name="Cao Y."/>
            <person name="Lipzen A."/>
            <person name="Daum C."/>
            <person name="Hundley H."/>
            <person name="Pangilinan J."/>
            <person name="Johnson J."/>
            <person name="Barry K."/>
            <person name="LaButti K."/>
            <person name="Ng V."/>
            <person name="Ahrendt S."/>
            <person name="Min B."/>
            <person name="Choi I.G."/>
            <person name="Park H."/>
            <person name="Plett J.M."/>
            <person name="Magnuson J."/>
            <person name="Spatafora J.W."/>
            <person name="Nagy L.G."/>
            <person name="Henrissat B."/>
            <person name="Grigoriev I.V."/>
            <person name="Yang Z.L."/>
            <person name="Xu J."/>
            <person name="Martin F.M."/>
        </authorList>
    </citation>
    <scope>NUCLEOTIDE SEQUENCE</scope>
    <source>
        <strain evidence="1">ATCC 28755</strain>
    </source>
</reference>
<comment type="caution">
    <text evidence="1">The sequence shown here is derived from an EMBL/GenBank/DDBJ whole genome shotgun (WGS) entry which is preliminary data.</text>
</comment>
<proteinExistence type="predicted"/>
<evidence type="ECO:0000313" key="1">
    <source>
        <dbReference type="EMBL" id="KAH7904386.1"/>
    </source>
</evidence>
<gene>
    <name evidence="1" type="ORF">BJ138DRAFT_1166575</name>
</gene>
<dbReference type="Proteomes" id="UP000790377">
    <property type="component" value="Unassembled WGS sequence"/>
</dbReference>
<organism evidence="1 2">
    <name type="scientific">Hygrophoropsis aurantiaca</name>
    <dbReference type="NCBI Taxonomy" id="72124"/>
    <lineage>
        <taxon>Eukaryota</taxon>
        <taxon>Fungi</taxon>
        <taxon>Dikarya</taxon>
        <taxon>Basidiomycota</taxon>
        <taxon>Agaricomycotina</taxon>
        <taxon>Agaricomycetes</taxon>
        <taxon>Agaricomycetidae</taxon>
        <taxon>Boletales</taxon>
        <taxon>Coniophorineae</taxon>
        <taxon>Hygrophoropsidaceae</taxon>
        <taxon>Hygrophoropsis</taxon>
    </lineage>
</organism>
<evidence type="ECO:0000313" key="2">
    <source>
        <dbReference type="Proteomes" id="UP000790377"/>
    </source>
</evidence>
<name>A0ACB7ZTB2_9AGAM</name>
<protein>
    <submittedName>
        <fullName evidence="1">Uncharacterized protein</fullName>
    </submittedName>
</protein>
<dbReference type="EMBL" id="MU268493">
    <property type="protein sequence ID" value="KAH7904386.1"/>
    <property type="molecule type" value="Genomic_DNA"/>
</dbReference>